<evidence type="ECO:0000256" key="1">
    <source>
        <dbReference type="ARBA" id="ARBA00008416"/>
    </source>
</evidence>
<proteinExistence type="inferred from homology"/>
<dbReference type="GO" id="GO:0046872">
    <property type="term" value="F:metal ion binding"/>
    <property type="evidence" value="ECO:0007669"/>
    <property type="project" value="UniProtKB-KW"/>
</dbReference>
<feature type="domain" description="Quercetin 2,3-dioxygenase C-terminal cupin" evidence="5">
    <location>
        <begin position="145"/>
        <end position="229"/>
    </location>
</feature>
<keyword evidence="2" id="KW-0479">Metal-binding</keyword>
<dbReference type="Gene3D" id="2.60.120.10">
    <property type="entry name" value="Jelly Rolls"/>
    <property type="match status" value="2"/>
</dbReference>
<evidence type="ECO:0000313" key="6">
    <source>
        <dbReference type="EMBL" id="TLG77150.1"/>
    </source>
</evidence>
<dbReference type="InterPro" id="IPR041602">
    <property type="entry name" value="Quercetinase_C"/>
</dbReference>
<dbReference type="Pfam" id="PF02678">
    <property type="entry name" value="Pirin"/>
    <property type="match status" value="1"/>
</dbReference>
<comment type="cofactor">
    <cofactor evidence="2">
        <name>Fe cation</name>
        <dbReference type="ChEBI" id="CHEBI:24875"/>
    </cofactor>
    <text evidence="2">Binds 1 Fe cation per subunit.</text>
</comment>
<feature type="binding site" evidence="2">
    <location>
        <position position="101"/>
    </location>
    <ligand>
        <name>Fe cation</name>
        <dbReference type="ChEBI" id="CHEBI:24875"/>
    </ligand>
</feature>
<accession>A0A5R8QHJ5</accession>
<dbReference type="PANTHER" id="PTHR43212">
    <property type="entry name" value="QUERCETIN 2,3-DIOXYGENASE"/>
    <property type="match status" value="1"/>
</dbReference>
<reference evidence="6 7" key="1">
    <citation type="submission" date="2019-05" db="EMBL/GenBank/DDBJ databases">
        <title>Culicoidintestinum kansasii gen. nov., sp. nov. from the gastrointestinal tract of the biting midge, Culicoides sonorensis.</title>
        <authorList>
            <person name="Neupane S."/>
            <person name="Ghosh A."/>
            <person name="Gunther S."/>
            <person name="Martin K."/>
            <person name="Zurek L."/>
        </authorList>
    </citation>
    <scope>NUCLEOTIDE SEQUENCE [LARGE SCALE GENOMIC DNA]</scope>
    <source>
        <strain evidence="6 7">CS-1</strain>
    </source>
</reference>
<dbReference type="Proteomes" id="UP000306912">
    <property type="component" value="Unassembled WGS sequence"/>
</dbReference>
<evidence type="ECO:0000259" key="5">
    <source>
        <dbReference type="Pfam" id="PF17954"/>
    </source>
</evidence>
<feature type="domain" description="Pirin N-terminal" evidence="4">
    <location>
        <begin position="15"/>
        <end position="118"/>
    </location>
</feature>
<keyword evidence="2" id="KW-0408">Iron</keyword>
<protein>
    <submittedName>
        <fullName evidence="6">Pirin family protein</fullName>
    </submittedName>
</protein>
<comment type="caution">
    <text evidence="6">The sequence shown here is derived from an EMBL/GenBank/DDBJ whole genome shotgun (WGS) entry which is preliminary data.</text>
</comment>
<dbReference type="InterPro" id="IPR011051">
    <property type="entry name" value="RmlC_Cupin_sf"/>
</dbReference>
<evidence type="ECO:0000313" key="7">
    <source>
        <dbReference type="Proteomes" id="UP000306912"/>
    </source>
</evidence>
<feature type="binding site" evidence="2">
    <location>
        <position position="59"/>
    </location>
    <ligand>
        <name>Fe cation</name>
        <dbReference type="ChEBI" id="CHEBI:24875"/>
    </ligand>
</feature>
<dbReference type="Pfam" id="PF17954">
    <property type="entry name" value="Pirin_C_2"/>
    <property type="match status" value="1"/>
</dbReference>
<dbReference type="InterPro" id="IPR003829">
    <property type="entry name" value="Pirin_N_dom"/>
</dbReference>
<dbReference type="PIRSF" id="PIRSF006232">
    <property type="entry name" value="Pirin"/>
    <property type="match status" value="1"/>
</dbReference>
<dbReference type="InterPro" id="IPR014710">
    <property type="entry name" value="RmlC-like_jellyroll"/>
</dbReference>
<gene>
    <name evidence="6" type="ORF">FEZ08_00600</name>
</gene>
<name>A0A5R8QHJ5_9FIRM</name>
<feature type="binding site" evidence="2">
    <location>
        <position position="103"/>
    </location>
    <ligand>
        <name>Fe cation</name>
        <dbReference type="ChEBI" id="CHEBI:24875"/>
    </ligand>
</feature>
<organism evidence="6 7">
    <name type="scientific">Culicoidibacter larvae</name>
    <dbReference type="NCBI Taxonomy" id="2579976"/>
    <lineage>
        <taxon>Bacteria</taxon>
        <taxon>Bacillati</taxon>
        <taxon>Bacillota</taxon>
        <taxon>Culicoidibacteria</taxon>
        <taxon>Culicoidibacterales</taxon>
        <taxon>Culicoidibacteraceae</taxon>
        <taxon>Culicoidibacter</taxon>
    </lineage>
</organism>
<dbReference type="OrthoDB" id="321327at2"/>
<dbReference type="AlphaFoldDB" id="A0A5R8QHJ5"/>
<evidence type="ECO:0000256" key="2">
    <source>
        <dbReference type="PIRSR" id="PIRSR006232-1"/>
    </source>
</evidence>
<evidence type="ECO:0000256" key="3">
    <source>
        <dbReference type="RuleBase" id="RU003457"/>
    </source>
</evidence>
<sequence length="232" mass="26055">MIQFIQANEDGFTDIPGRKTIHFFSFEQYFDPDKTGYGVLRVLNDSVIDAGFGLPNHMHRNMEIITYVIEGALSHKDSIQNASTIYRGDVQFISADSGVVHSEYNYGDEPARVLELWVYPNDSVEAPSYGEYCYDWQERVNQWLLFASGIGGKSPVQVHQDINCYATFLEAGRDIDFNVQAGRQAYVVALEGVVVLNDVLFVAHMSAQVSNETLSFHALESSHIVIVEMNEA</sequence>
<dbReference type="EMBL" id="VBWP01000001">
    <property type="protein sequence ID" value="TLG77150.1"/>
    <property type="molecule type" value="Genomic_DNA"/>
</dbReference>
<dbReference type="InterPro" id="IPR012093">
    <property type="entry name" value="Pirin"/>
</dbReference>
<dbReference type="PANTHER" id="PTHR43212:SF3">
    <property type="entry name" value="QUERCETIN 2,3-DIOXYGENASE"/>
    <property type="match status" value="1"/>
</dbReference>
<keyword evidence="7" id="KW-1185">Reference proteome</keyword>
<comment type="similarity">
    <text evidence="1 3">Belongs to the pirin family.</text>
</comment>
<feature type="binding site" evidence="2">
    <location>
        <position position="57"/>
    </location>
    <ligand>
        <name>Fe cation</name>
        <dbReference type="ChEBI" id="CHEBI:24875"/>
    </ligand>
</feature>
<dbReference type="InParanoid" id="A0A5R8QHJ5"/>
<dbReference type="RefSeq" id="WP_138189759.1">
    <property type="nucleotide sequence ID" value="NZ_VBWP01000001.1"/>
</dbReference>
<dbReference type="SUPFAM" id="SSF51182">
    <property type="entry name" value="RmlC-like cupins"/>
    <property type="match status" value="1"/>
</dbReference>
<evidence type="ECO:0000259" key="4">
    <source>
        <dbReference type="Pfam" id="PF02678"/>
    </source>
</evidence>